<dbReference type="Pfam" id="PF14322">
    <property type="entry name" value="SusD-like_3"/>
    <property type="match status" value="1"/>
</dbReference>
<evidence type="ECO:0000256" key="2">
    <source>
        <dbReference type="ARBA" id="ARBA00006275"/>
    </source>
</evidence>
<keyword evidence="5" id="KW-0998">Cell outer membrane</keyword>
<evidence type="ECO:0000313" key="8">
    <source>
        <dbReference type="EMBL" id="AEV97829.1"/>
    </source>
</evidence>
<dbReference type="RefSeq" id="WP_014217743.1">
    <property type="nucleotide sequence ID" value="NC_016609.1"/>
</dbReference>
<keyword evidence="3" id="KW-0732">Signal</keyword>
<evidence type="ECO:0000313" key="9">
    <source>
        <dbReference type="Proteomes" id="UP000005438"/>
    </source>
</evidence>
<dbReference type="STRING" id="700598.Niako_1458"/>
<comment type="subcellular location">
    <subcellularLocation>
        <location evidence="1">Cell outer membrane</location>
    </subcellularLocation>
</comment>
<dbReference type="EMBL" id="CP003178">
    <property type="protein sequence ID" value="AEV97829.1"/>
    <property type="molecule type" value="Genomic_DNA"/>
</dbReference>
<dbReference type="PATRIC" id="fig|700598.3.peg.1483"/>
<dbReference type="eggNOG" id="COG1834">
    <property type="taxonomic scope" value="Bacteria"/>
</dbReference>
<evidence type="ECO:0000256" key="3">
    <source>
        <dbReference type="ARBA" id="ARBA00022729"/>
    </source>
</evidence>
<organism evidence="8 9">
    <name type="scientific">Niastella koreensis (strain DSM 17620 / KACC 11465 / NBRC 106392 / GR20-10)</name>
    <dbReference type="NCBI Taxonomy" id="700598"/>
    <lineage>
        <taxon>Bacteria</taxon>
        <taxon>Pseudomonadati</taxon>
        <taxon>Bacteroidota</taxon>
        <taxon>Chitinophagia</taxon>
        <taxon>Chitinophagales</taxon>
        <taxon>Chitinophagaceae</taxon>
        <taxon>Niastella</taxon>
    </lineage>
</organism>
<accession>G8TPK8</accession>
<comment type="similarity">
    <text evidence="2">Belongs to the SusD family.</text>
</comment>
<dbReference type="InterPro" id="IPR011990">
    <property type="entry name" value="TPR-like_helical_dom_sf"/>
</dbReference>
<dbReference type="KEGG" id="nko:Niako_1458"/>
<evidence type="ECO:0000259" key="6">
    <source>
        <dbReference type="Pfam" id="PF07980"/>
    </source>
</evidence>
<evidence type="ECO:0000256" key="4">
    <source>
        <dbReference type="ARBA" id="ARBA00023136"/>
    </source>
</evidence>
<feature type="domain" description="RagB/SusD" evidence="6">
    <location>
        <begin position="339"/>
        <end position="413"/>
    </location>
</feature>
<dbReference type="Gene3D" id="1.25.40.390">
    <property type="match status" value="1"/>
</dbReference>
<dbReference type="InterPro" id="IPR012944">
    <property type="entry name" value="SusD_RagB_dom"/>
</dbReference>
<keyword evidence="4" id="KW-0472">Membrane</keyword>
<dbReference type="Pfam" id="PF07980">
    <property type="entry name" value="SusD_RagB"/>
    <property type="match status" value="1"/>
</dbReference>
<name>G8TPK8_NIAKG</name>
<reference evidence="8 9" key="1">
    <citation type="submission" date="2011-12" db="EMBL/GenBank/DDBJ databases">
        <title>The complete genome of Niastella koreensis GR20-10.</title>
        <authorList>
            <consortium name="US DOE Joint Genome Institute (JGI-PGF)"/>
            <person name="Lucas S."/>
            <person name="Han J."/>
            <person name="Lapidus A."/>
            <person name="Bruce D."/>
            <person name="Goodwin L."/>
            <person name="Pitluck S."/>
            <person name="Peters L."/>
            <person name="Kyrpides N."/>
            <person name="Mavromatis K."/>
            <person name="Ivanova N."/>
            <person name="Mikhailova N."/>
            <person name="Davenport K."/>
            <person name="Saunders E."/>
            <person name="Detter J.C."/>
            <person name="Tapia R."/>
            <person name="Han C."/>
            <person name="Land M."/>
            <person name="Hauser L."/>
            <person name="Markowitz V."/>
            <person name="Cheng J.-F."/>
            <person name="Hugenholtz P."/>
            <person name="Woyke T."/>
            <person name="Wu D."/>
            <person name="Tindall B."/>
            <person name="Pomrenke H."/>
            <person name="Brambilla E."/>
            <person name="Klenk H.-P."/>
            <person name="Eisen J.A."/>
        </authorList>
    </citation>
    <scope>NUCLEOTIDE SEQUENCE [LARGE SCALE GENOMIC DNA]</scope>
    <source>
        <strain evidence="9">DSM 17620 / KACC 11465 / NBRC 106392 / GR20-10</strain>
    </source>
</reference>
<protein>
    <submittedName>
        <fullName evidence="8">Tetratricopeptide domain protein</fullName>
    </submittedName>
</protein>
<proteinExistence type="inferred from homology"/>
<sequence>MKYMTLILLVACISCKKDFLTKNPSSEFITADNLEKIGGLLKDDVLMGETPILGELSSDDYFLNPGRPDQLLPVERNAYNWQHDIYEGEGNIPDWNTPYKQVYYCNTALEKLDAIKGNIDPTQQTIWKQIRGAALFMRAYAFFNLAQIFATPYDKGTAHDVMGIPMPLSSDISYVPDRSMLQVCYDKIISDVREAAGLLPDTLSLITRSNANKPAAYALLARVFMSQRNYKVALIFADSCLSYQKSLIDFNSLKAKDKFPIAEINNETLYRSWMISNSNVIQGGKVFTETIIDSTLYKMYEKNDLRRNIYFGLNGKTQPIFGSNYSGKSYAFSGLATDEMYLVRAECNARDGLIDTAMGDINHLLQFRYKTGTFVTYNAQTIKEALDIILKERRKELVFRGLRWIDLRRLNKEEAGIILTRLVDGNTYTLLPISNKYTLPIPPDALSGSSIRQNDRE</sequence>
<dbReference type="HOGENOM" id="CLU_015553_3_0_10"/>
<gene>
    <name evidence="8" type="ordered locus">Niako_1458</name>
</gene>
<dbReference type="GO" id="GO:0009279">
    <property type="term" value="C:cell outer membrane"/>
    <property type="evidence" value="ECO:0007669"/>
    <property type="project" value="UniProtKB-SubCell"/>
</dbReference>
<evidence type="ECO:0000256" key="1">
    <source>
        <dbReference type="ARBA" id="ARBA00004442"/>
    </source>
</evidence>
<evidence type="ECO:0000256" key="5">
    <source>
        <dbReference type="ARBA" id="ARBA00023237"/>
    </source>
</evidence>
<dbReference type="Proteomes" id="UP000005438">
    <property type="component" value="Chromosome"/>
</dbReference>
<dbReference type="InterPro" id="IPR033985">
    <property type="entry name" value="SusD-like_N"/>
</dbReference>
<feature type="domain" description="SusD-like N-terminal" evidence="7">
    <location>
        <begin position="77"/>
        <end position="224"/>
    </location>
</feature>
<dbReference type="SUPFAM" id="SSF48452">
    <property type="entry name" value="TPR-like"/>
    <property type="match status" value="1"/>
</dbReference>
<evidence type="ECO:0000259" key="7">
    <source>
        <dbReference type="Pfam" id="PF14322"/>
    </source>
</evidence>
<dbReference type="OrthoDB" id="653598at2"/>
<dbReference type="AlphaFoldDB" id="G8TPK8"/>